<comment type="caution">
    <text evidence="3">The sequence shown here is derived from an EMBL/GenBank/DDBJ whole genome shotgun (WGS) entry which is preliminary data.</text>
</comment>
<feature type="transmembrane region" description="Helical" evidence="1">
    <location>
        <begin position="113"/>
        <end position="132"/>
    </location>
</feature>
<dbReference type="InterPro" id="IPR026272">
    <property type="entry name" value="SdpI"/>
</dbReference>
<feature type="transmembrane region" description="Helical" evidence="1">
    <location>
        <begin position="184"/>
        <end position="202"/>
    </location>
</feature>
<evidence type="ECO:0000256" key="1">
    <source>
        <dbReference type="SAM" id="Phobius"/>
    </source>
</evidence>
<sequence length="208" mass="23620">MMKKLVSWLLLFMAFGVSIYFYPIVPSSIPSQFADANGTATGYGRKEIIVFLLPVVMLLIQFQFLFIKRLKKNVSYFKRYEKGLESIFLTLLFLLFTVHGAILLKAINVSFNILLVVPISVGIIFIAAGNTLPRFLVHEQQNPLLSERSHTLWNRVARPVSHRFMIGGLIILLCGLIPNPFMIVSFFTVLALTFAAIILHIYRAFEHA</sequence>
<keyword evidence="1" id="KW-0472">Membrane</keyword>
<dbReference type="EMBL" id="JACXAI010000015">
    <property type="protein sequence ID" value="MBD1381104.1"/>
    <property type="molecule type" value="Genomic_DNA"/>
</dbReference>
<dbReference type="PIRSF" id="PIRSF038959">
    <property type="entry name" value="SdpI"/>
    <property type="match status" value="1"/>
</dbReference>
<feature type="domain" description="DUF1648" evidence="2">
    <location>
        <begin position="9"/>
        <end position="58"/>
    </location>
</feature>
<dbReference type="PANTHER" id="PTHR37810:SF5">
    <property type="entry name" value="IMMUNITY PROTEIN SDPI"/>
    <property type="match status" value="1"/>
</dbReference>
<feature type="transmembrane region" description="Helical" evidence="1">
    <location>
        <begin position="87"/>
        <end position="107"/>
    </location>
</feature>
<feature type="transmembrane region" description="Helical" evidence="1">
    <location>
        <begin position="48"/>
        <end position="67"/>
    </location>
</feature>
<protein>
    <submittedName>
        <fullName evidence="3">DUF1648 domain-containing protein</fullName>
    </submittedName>
</protein>
<dbReference type="Pfam" id="PF07853">
    <property type="entry name" value="DUF1648"/>
    <property type="match status" value="1"/>
</dbReference>
<gene>
    <name evidence="3" type="ORF">IC621_12765</name>
</gene>
<organism evidence="3 4">
    <name type="scientific">Metabacillus arenae</name>
    <dbReference type="NCBI Taxonomy" id="2771434"/>
    <lineage>
        <taxon>Bacteria</taxon>
        <taxon>Bacillati</taxon>
        <taxon>Bacillota</taxon>
        <taxon>Bacilli</taxon>
        <taxon>Bacillales</taxon>
        <taxon>Bacillaceae</taxon>
        <taxon>Metabacillus</taxon>
    </lineage>
</organism>
<feature type="transmembrane region" description="Helical" evidence="1">
    <location>
        <begin position="160"/>
        <end position="178"/>
    </location>
</feature>
<evidence type="ECO:0000313" key="4">
    <source>
        <dbReference type="Proteomes" id="UP000626844"/>
    </source>
</evidence>
<dbReference type="InterPro" id="IPR012867">
    <property type="entry name" value="DUF1648"/>
</dbReference>
<dbReference type="RefSeq" id="WP_191158697.1">
    <property type="nucleotide sequence ID" value="NZ_JACXAI010000015.1"/>
</dbReference>
<proteinExistence type="predicted"/>
<dbReference type="PANTHER" id="PTHR37810">
    <property type="entry name" value="IMMUNITY PROTEIN SDPI"/>
    <property type="match status" value="1"/>
</dbReference>
<evidence type="ECO:0000313" key="3">
    <source>
        <dbReference type="EMBL" id="MBD1381104.1"/>
    </source>
</evidence>
<name>A0A926NCR3_9BACI</name>
<evidence type="ECO:0000259" key="2">
    <source>
        <dbReference type="Pfam" id="PF07853"/>
    </source>
</evidence>
<keyword evidence="1" id="KW-0812">Transmembrane</keyword>
<dbReference type="Proteomes" id="UP000626844">
    <property type="component" value="Unassembled WGS sequence"/>
</dbReference>
<dbReference type="GO" id="GO:0009636">
    <property type="term" value="P:response to toxic substance"/>
    <property type="evidence" value="ECO:0007669"/>
    <property type="project" value="TreeGrafter"/>
</dbReference>
<reference evidence="3" key="1">
    <citation type="submission" date="2020-09" db="EMBL/GenBank/DDBJ databases">
        <title>A novel bacterium of genus Bacillus, isolated from South China Sea.</title>
        <authorList>
            <person name="Huang H."/>
            <person name="Mo K."/>
            <person name="Hu Y."/>
        </authorList>
    </citation>
    <scope>NUCLEOTIDE SEQUENCE</scope>
    <source>
        <strain evidence="3">IB182487</strain>
    </source>
</reference>
<dbReference type="AlphaFoldDB" id="A0A926NCR3"/>
<keyword evidence="1" id="KW-1133">Transmembrane helix</keyword>
<accession>A0A926NCR3</accession>
<keyword evidence="4" id="KW-1185">Reference proteome</keyword>